<evidence type="ECO:0000256" key="2">
    <source>
        <dbReference type="ARBA" id="ARBA00005594"/>
    </source>
</evidence>
<dbReference type="Gene3D" id="3.90.740.10">
    <property type="entry name" value="Valyl/Leucyl/Isoleucyl-tRNA synthetase, editing domain"/>
    <property type="match status" value="1"/>
</dbReference>
<dbReference type="GO" id="GO:0032543">
    <property type="term" value="P:mitochondrial translation"/>
    <property type="evidence" value="ECO:0007669"/>
    <property type="project" value="TreeGrafter"/>
</dbReference>
<keyword evidence="7 12" id="KW-0648">Protein biosynthesis</keyword>
<accession>A0A1E3PK96</accession>
<keyword evidence="16" id="KW-1185">Reference proteome</keyword>
<keyword evidence="5 12" id="KW-0547">Nucleotide-binding</keyword>
<protein>
    <recommendedName>
        <fullName evidence="11">Isoleucine--tRNA ligase, mitochondrial</fullName>
        <ecNumber evidence="3">6.1.1.5</ecNumber>
    </recommendedName>
    <alternativeName>
        <fullName evidence="9">Isoleucyl-tRNA synthetase</fullName>
    </alternativeName>
</protein>
<evidence type="ECO:0000256" key="12">
    <source>
        <dbReference type="RuleBase" id="RU363035"/>
    </source>
</evidence>
<comment type="subcellular location">
    <subcellularLocation>
        <location evidence="1">Mitochondrion</location>
    </subcellularLocation>
</comment>
<dbReference type="PRINTS" id="PR00984">
    <property type="entry name" value="TRNASYNTHILE"/>
</dbReference>
<dbReference type="GO" id="GO:0002161">
    <property type="term" value="F:aminoacyl-tRNA deacylase activity"/>
    <property type="evidence" value="ECO:0007669"/>
    <property type="project" value="InterPro"/>
</dbReference>
<dbReference type="Gene3D" id="1.10.730.20">
    <property type="match status" value="1"/>
</dbReference>
<dbReference type="EC" id="6.1.1.5" evidence="3"/>
<evidence type="ECO:0000259" key="13">
    <source>
        <dbReference type="Pfam" id="PF00133"/>
    </source>
</evidence>
<dbReference type="GO" id="GO:0005524">
    <property type="term" value="F:ATP binding"/>
    <property type="evidence" value="ECO:0007669"/>
    <property type="project" value="UniProtKB-KW"/>
</dbReference>
<dbReference type="CDD" id="cd07960">
    <property type="entry name" value="Anticodon_Ia_Ile_BEm"/>
    <property type="match status" value="1"/>
</dbReference>
<dbReference type="FunFam" id="3.40.50.620:FF:000111">
    <property type="entry name" value="Mitochondrial isoleucyl-tRNA synthetase"/>
    <property type="match status" value="1"/>
</dbReference>
<evidence type="ECO:0000256" key="6">
    <source>
        <dbReference type="ARBA" id="ARBA00022840"/>
    </source>
</evidence>
<dbReference type="PANTHER" id="PTHR42765">
    <property type="entry name" value="SOLEUCYL-TRNA SYNTHETASE"/>
    <property type="match status" value="1"/>
</dbReference>
<dbReference type="Gene3D" id="3.40.50.620">
    <property type="entry name" value="HUPs"/>
    <property type="match status" value="2"/>
</dbReference>
<dbReference type="Proteomes" id="UP000095009">
    <property type="component" value="Unassembled WGS sequence"/>
</dbReference>
<dbReference type="SUPFAM" id="SSF50677">
    <property type="entry name" value="ValRS/IleRS/LeuRS editing domain"/>
    <property type="match status" value="1"/>
</dbReference>
<dbReference type="Pfam" id="PF00133">
    <property type="entry name" value="tRNA-synt_1"/>
    <property type="match status" value="1"/>
</dbReference>
<dbReference type="EMBL" id="KV454409">
    <property type="protein sequence ID" value="ODQ65861.1"/>
    <property type="molecule type" value="Genomic_DNA"/>
</dbReference>
<gene>
    <name evidence="15" type="ORF">NADFUDRAFT_51139</name>
</gene>
<evidence type="ECO:0000256" key="5">
    <source>
        <dbReference type="ARBA" id="ARBA00022741"/>
    </source>
</evidence>
<keyword evidence="6 12" id="KW-0067">ATP-binding</keyword>
<comment type="similarity">
    <text evidence="2 12">Belongs to the class-I aminoacyl-tRNA synthetase family.</text>
</comment>
<evidence type="ECO:0000256" key="7">
    <source>
        <dbReference type="ARBA" id="ARBA00022917"/>
    </source>
</evidence>
<evidence type="ECO:0000313" key="16">
    <source>
        <dbReference type="Proteomes" id="UP000095009"/>
    </source>
</evidence>
<dbReference type="InterPro" id="IPR001412">
    <property type="entry name" value="aa-tRNA-synth_I_CS"/>
</dbReference>
<dbReference type="PROSITE" id="PS00178">
    <property type="entry name" value="AA_TRNA_LIGASE_I"/>
    <property type="match status" value="1"/>
</dbReference>
<dbReference type="NCBIfam" id="TIGR00392">
    <property type="entry name" value="ileS"/>
    <property type="match status" value="1"/>
</dbReference>
<evidence type="ECO:0000256" key="9">
    <source>
        <dbReference type="ARBA" id="ARBA00032665"/>
    </source>
</evidence>
<dbReference type="SUPFAM" id="SSF47323">
    <property type="entry name" value="Anticodon-binding domain of a subclass of class I aminoacyl-tRNA synthetases"/>
    <property type="match status" value="1"/>
</dbReference>
<dbReference type="InterPro" id="IPR023585">
    <property type="entry name" value="Ile-tRNA-ligase_type1"/>
</dbReference>
<dbReference type="SUPFAM" id="SSF52374">
    <property type="entry name" value="Nucleotidylyl transferase"/>
    <property type="match status" value="1"/>
</dbReference>
<evidence type="ECO:0000313" key="15">
    <source>
        <dbReference type="EMBL" id="ODQ65861.1"/>
    </source>
</evidence>
<evidence type="ECO:0000256" key="4">
    <source>
        <dbReference type="ARBA" id="ARBA00022598"/>
    </source>
</evidence>
<dbReference type="AlphaFoldDB" id="A0A1E3PK96"/>
<name>A0A1E3PK96_9ASCO</name>
<dbReference type="HAMAP" id="MF_02002">
    <property type="entry name" value="Ile_tRNA_synth_type1"/>
    <property type="match status" value="1"/>
</dbReference>
<organism evidence="15 16">
    <name type="scientific">Nadsonia fulvescens var. elongata DSM 6958</name>
    <dbReference type="NCBI Taxonomy" id="857566"/>
    <lineage>
        <taxon>Eukaryota</taxon>
        <taxon>Fungi</taxon>
        <taxon>Dikarya</taxon>
        <taxon>Ascomycota</taxon>
        <taxon>Saccharomycotina</taxon>
        <taxon>Dipodascomycetes</taxon>
        <taxon>Dipodascales</taxon>
        <taxon>Dipodascales incertae sedis</taxon>
        <taxon>Nadsonia</taxon>
    </lineage>
</organism>
<dbReference type="InterPro" id="IPR050081">
    <property type="entry name" value="Ile-tRNA_ligase"/>
</dbReference>
<dbReference type="GO" id="GO:0004822">
    <property type="term" value="F:isoleucine-tRNA ligase activity"/>
    <property type="evidence" value="ECO:0007669"/>
    <property type="project" value="UniProtKB-EC"/>
</dbReference>
<evidence type="ECO:0000256" key="3">
    <source>
        <dbReference type="ARBA" id="ARBA00013165"/>
    </source>
</evidence>
<evidence type="ECO:0000256" key="1">
    <source>
        <dbReference type="ARBA" id="ARBA00004173"/>
    </source>
</evidence>
<feature type="domain" description="Methionyl/Valyl/Leucyl/Isoleucyl-tRNA synthetase anticodon-binding" evidence="14">
    <location>
        <begin position="750"/>
        <end position="907"/>
    </location>
</feature>
<evidence type="ECO:0000256" key="8">
    <source>
        <dbReference type="ARBA" id="ARBA00023146"/>
    </source>
</evidence>
<evidence type="ECO:0000256" key="11">
    <source>
        <dbReference type="ARBA" id="ARBA00068280"/>
    </source>
</evidence>
<proteinExistence type="inferred from homology"/>
<dbReference type="STRING" id="857566.A0A1E3PK96"/>
<comment type="catalytic activity">
    <reaction evidence="10">
        <text>tRNA(Ile) + L-isoleucine + ATP = L-isoleucyl-tRNA(Ile) + AMP + diphosphate</text>
        <dbReference type="Rhea" id="RHEA:11060"/>
        <dbReference type="Rhea" id="RHEA-COMP:9666"/>
        <dbReference type="Rhea" id="RHEA-COMP:9695"/>
        <dbReference type="ChEBI" id="CHEBI:30616"/>
        <dbReference type="ChEBI" id="CHEBI:33019"/>
        <dbReference type="ChEBI" id="CHEBI:58045"/>
        <dbReference type="ChEBI" id="CHEBI:78442"/>
        <dbReference type="ChEBI" id="CHEBI:78528"/>
        <dbReference type="ChEBI" id="CHEBI:456215"/>
        <dbReference type="EC" id="6.1.1.5"/>
    </reaction>
</comment>
<dbReference type="InterPro" id="IPR009080">
    <property type="entry name" value="tRNAsynth_Ia_anticodon-bd"/>
</dbReference>
<dbReference type="InterPro" id="IPR014729">
    <property type="entry name" value="Rossmann-like_a/b/a_fold"/>
</dbReference>
<evidence type="ECO:0000256" key="10">
    <source>
        <dbReference type="ARBA" id="ARBA00048359"/>
    </source>
</evidence>
<dbReference type="InterPro" id="IPR002300">
    <property type="entry name" value="aa-tRNA-synth_Ia"/>
</dbReference>
<dbReference type="InterPro" id="IPR009008">
    <property type="entry name" value="Val/Leu/Ile-tRNA-synth_edit"/>
</dbReference>
<keyword evidence="4 12" id="KW-0436">Ligase</keyword>
<dbReference type="PANTHER" id="PTHR42765:SF1">
    <property type="entry name" value="ISOLEUCINE--TRNA LIGASE, MITOCHONDRIAL"/>
    <property type="match status" value="1"/>
</dbReference>
<dbReference type="GO" id="GO:0000049">
    <property type="term" value="F:tRNA binding"/>
    <property type="evidence" value="ECO:0007669"/>
    <property type="project" value="InterPro"/>
</dbReference>
<dbReference type="InterPro" id="IPR013155">
    <property type="entry name" value="M/V/L/I-tRNA-synth_anticd-bd"/>
</dbReference>
<dbReference type="InterPro" id="IPR033708">
    <property type="entry name" value="Anticodon_Ile_BEm"/>
</dbReference>
<dbReference type="GO" id="GO:0006428">
    <property type="term" value="P:isoleucyl-tRNA aminoacylation"/>
    <property type="evidence" value="ECO:0007669"/>
    <property type="project" value="InterPro"/>
</dbReference>
<dbReference type="OrthoDB" id="10264412at2759"/>
<evidence type="ECO:0000259" key="14">
    <source>
        <dbReference type="Pfam" id="PF08264"/>
    </source>
</evidence>
<dbReference type="InterPro" id="IPR002301">
    <property type="entry name" value="Ile-tRNA-ligase"/>
</dbReference>
<keyword evidence="8 12" id="KW-0030">Aminoacyl-tRNA synthetase</keyword>
<sequence>MLRLRRYKKPVGLLISRFITLSTKFIPVIKAGNNRVEDADVHKYSKTLKLPKTKFANRPNHKINETIYLPQISHELYKWQSAQNTRKPFVFHDGPPYANGQLHLGHAMNKVLKDIITRYQVLNGKRVSFIPGWDCHGLPIELKALETLRKKLKVDPATILPVQAVRSIAQKHAETAVENQRADFKKWAIMGDWENAYKTFTIDYEVRQLNLFKKMVSQGYISRQNKPVYWGYETRTALAESELEYNESHVSTSVYVRFPMISFPESLHAKLPSRALENVSALIWTTTPWTLAANKAISVNPDFNYTIINTTSFGKLIVATDRVNDLLETIHDSQRTDIIFSGSDLVGSTYSNLLVKEETLPILSADYVSAGSGTGLVHNAPGHGMDDYLVCKKADIAAFSPVDDSGCYTSDLPAGCESLSGKMVLKEGQIEILNMLERCDALVSKNDKYKHSYPYDWRSKKPIIVRATSQWFANVDAIKAKAIKSLENVKFYPSSGLVRLTSFVNSRAEWCISRQRGWGVPIPALYHIETNEALLTEESVAHIINRIEKLGINQWFEPEDDVEEWLTGEFKGQGKFFKKGTETMDVWFDSGTSWTLLEKLFGDIKGVDKALADVYLEGSDQHRGWFQSSLMTRISSSESCTTAPFDTVITHGFLLDEKGIKQSKSIGNVIAPESIIKGSNNIPGLGVDGLRLWVAHSEYTSDVTVGPTVLKHVGEMLRKIRITFKYLLGNLEGFDPMIAQVEYSKMSAIDKYALHQLHEFSNTCKQHYDEYAFNKVIQAVSNHMNVSLSSFYFDSIKDHLYSDSITSTSRRSIQTVLYEVLRIYLSVLAPVLPFLAQETFMYLSPAVRAHLSPDATTPFHLGWYQPKSEWLNESLQADFTFIRDLNRQVQLLMDQARKTKQLGSSLRSETLIFISPTDADSKMAKRLQNYRPILADIFVCSDVRVSISTTPDLSAYEWSYYERKIVDGVEISLAVVPPMDRDKCLRCWKHTAPKGNDLCKRCDDVIHEANE</sequence>
<dbReference type="GO" id="GO:0005739">
    <property type="term" value="C:mitochondrion"/>
    <property type="evidence" value="ECO:0007669"/>
    <property type="project" value="UniProtKB-SubCell"/>
</dbReference>
<feature type="domain" description="Aminoacyl-tRNA synthetase class Ia" evidence="13">
    <location>
        <begin position="75"/>
        <end position="704"/>
    </location>
</feature>
<reference evidence="15 16" key="1">
    <citation type="journal article" date="2016" name="Proc. Natl. Acad. Sci. U.S.A.">
        <title>Comparative genomics of biotechnologically important yeasts.</title>
        <authorList>
            <person name="Riley R."/>
            <person name="Haridas S."/>
            <person name="Wolfe K.H."/>
            <person name="Lopes M.R."/>
            <person name="Hittinger C.T."/>
            <person name="Goeker M."/>
            <person name="Salamov A.A."/>
            <person name="Wisecaver J.H."/>
            <person name="Long T.M."/>
            <person name="Calvey C.H."/>
            <person name="Aerts A.L."/>
            <person name="Barry K.W."/>
            <person name="Choi C."/>
            <person name="Clum A."/>
            <person name="Coughlan A.Y."/>
            <person name="Deshpande S."/>
            <person name="Douglass A.P."/>
            <person name="Hanson S.J."/>
            <person name="Klenk H.-P."/>
            <person name="LaButti K.M."/>
            <person name="Lapidus A."/>
            <person name="Lindquist E.A."/>
            <person name="Lipzen A.M."/>
            <person name="Meier-Kolthoff J.P."/>
            <person name="Ohm R.A."/>
            <person name="Otillar R.P."/>
            <person name="Pangilinan J.L."/>
            <person name="Peng Y."/>
            <person name="Rokas A."/>
            <person name="Rosa C.A."/>
            <person name="Scheuner C."/>
            <person name="Sibirny A.A."/>
            <person name="Slot J.C."/>
            <person name="Stielow J.B."/>
            <person name="Sun H."/>
            <person name="Kurtzman C.P."/>
            <person name="Blackwell M."/>
            <person name="Grigoriev I.V."/>
            <person name="Jeffries T.W."/>
        </authorList>
    </citation>
    <scope>NUCLEOTIDE SEQUENCE [LARGE SCALE GENOMIC DNA]</scope>
    <source>
        <strain evidence="15 16">DSM 6958</strain>
    </source>
</reference>
<dbReference type="Pfam" id="PF08264">
    <property type="entry name" value="Anticodon_1"/>
    <property type="match status" value="1"/>
</dbReference>